<dbReference type="EMBL" id="CM016762">
    <property type="protein sequence ID" value="TMS40133.1"/>
    <property type="molecule type" value="Genomic_DNA"/>
</dbReference>
<dbReference type="AlphaFoldDB" id="A0A4V6I8T6"/>
<reference evidence="1 2" key="2">
    <citation type="journal article" date="2019" name="G3 (Bethesda)">
        <title>Hybrid Assembly of the Genome of the Entomopathogenic Nematode Steinernema carpocapsae Identifies the X-Chromosome.</title>
        <authorList>
            <person name="Serra L."/>
            <person name="Macchietto M."/>
            <person name="Macias-Munoz A."/>
            <person name="McGill C.J."/>
            <person name="Rodriguez I.M."/>
            <person name="Rodriguez B."/>
            <person name="Murad R."/>
            <person name="Mortazavi A."/>
        </authorList>
    </citation>
    <scope>NUCLEOTIDE SEQUENCE [LARGE SCALE GENOMIC DNA]</scope>
    <source>
        <strain evidence="1 2">ALL</strain>
    </source>
</reference>
<gene>
    <name evidence="1" type="ORF">L596_006552</name>
</gene>
<name>A0A4V6I8T6_STECR</name>
<dbReference type="Proteomes" id="UP000298663">
    <property type="component" value="Chromosome X"/>
</dbReference>
<sequence>MSAIRTPKKRRKMRCLCLFKYKFWNHSLRTACIPHNHYLNCSHPALDLNMDTLRYAFYKVLQNIFIFLVYDNTDIDNV</sequence>
<keyword evidence="2" id="KW-1185">Reference proteome</keyword>
<evidence type="ECO:0000313" key="1">
    <source>
        <dbReference type="EMBL" id="TMS40133.1"/>
    </source>
</evidence>
<evidence type="ECO:0000313" key="2">
    <source>
        <dbReference type="Proteomes" id="UP000298663"/>
    </source>
</evidence>
<reference evidence="1 2" key="1">
    <citation type="journal article" date="2015" name="Genome Biol.">
        <title>Comparative genomics of Steinernema reveals deeply conserved gene regulatory networks.</title>
        <authorList>
            <person name="Dillman A.R."/>
            <person name="Macchietto M."/>
            <person name="Porter C.F."/>
            <person name="Rogers A."/>
            <person name="Williams B."/>
            <person name="Antoshechkin I."/>
            <person name="Lee M.M."/>
            <person name="Goodwin Z."/>
            <person name="Lu X."/>
            <person name="Lewis E.E."/>
            <person name="Goodrich-Blair H."/>
            <person name="Stock S.P."/>
            <person name="Adams B.J."/>
            <person name="Sternberg P.W."/>
            <person name="Mortazavi A."/>
        </authorList>
    </citation>
    <scope>NUCLEOTIDE SEQUENCE [LARGE SCALE GENOMIC DNA]</scope>
    <source>
        <strain evidence="1 2">ALL</strain>
    </source>
</reference>
<protein>
    <submittedName>
        <fullName evidence="1">Uncharacterized protein</fullName>
    </submittedName>
</protein>
<proteinExistence type="predicted"/>
<organism evidence="1 2">
    <name type="scientific">Steinernema carpocapsae</name>
    <name type="common">Entomopathogenic nematode</name>
    <dbReference type="NCBI Taxonomy" id="34508"/>
    <lineage>
        <taxon>Eukaryota</taxon>
        <taxon>Metazoa</taxon>
        <taxon>Ecdysozoa</taxon>
        <taxon>Nematoda</taxon>
        <taxon>Chromadorea</taxon>
        <taxon>Rhabditida</taxon>
        <taxon>Tylenchina</taxon>
        <taxon>Panagrolaimomorpha</taxon>
        <taxon>Strongyloidoidea</taxon>
        <taxon>Steinernematidae</taxon>
        <taxon>Steinernema</taxon>
    </lineage>
</organism>
<accession>A0A4V6I8T6</accession>